<organism evidence="1 2">
    <name type="scientific">Jeotgalicoccus meleagridis</name>
    <dbReference type="NCBI Taxonomy" id="2759181"/>
    <lineage>
        <taxon>Bacteria</taxon>
        <taxon>Bacillati</taxon>
        <taxon>Bacillota</taxon>
        <taxon>Bacilli</taxon>
        <taxon>Bacillales</taxon>
        <taxon>Staphylococcaceae</taxon>
        <taxon>Jeotgalicoccus</taxon>
    </lineage>
</organism>
<evidence type="ECO:0000313" key="1">
    <source>
        <dbReference type="EMBL" id="CAD2080755.1"/>
    </source>
</evidence>
<dbReference type="RefSeq" id="WP_185126505.1">
    <property type="nucleotide sequence ID" value="NZ_CAJEWD010000008.1"/>
</dbReference>
<dbReference type="AlphaFoldDB" id="A0A6V7RRV4"/>
<gene>
    <name evidence="1" type="ORF">JEODO184_02011</name>
</gene>
<comment type="caution">
    <text evidence="1">The sequence shown here is derived from an EMBL/GenBank/DDBJ whole genome shotgun (WGS) entry which is preliminary data.</text>
</comment>
<reference evidence="1 2" key="1">
    <citation type="submission" date="2020-07" db="EMBL/GenBank/DDBJ databases">
        <authorList>
            <person name="Criscuolo A."/>
        </authorList>
    </citation>
    <scope>NUCLEOTIDE SEQUENCE [LARGE SCALE GENOMIC DNA]</scope>
    <source>
        <strain evidence="1">CIP111649</strain>
    </source>
</reference>
<sequence>MTQLLDTSKVEDVTIQAVTFIDDIVGLGEKRLSIDEKHFDEIKLGEDRIVMKINRSSLKEYTEERNKTLLEYENYPEFDHLNTMVTMLEYDFFSIDKVKLFYINDDQLSGEAVIDTSDDELVEMTSEIKDQQLILTIQVI</sequence>
<dbReference type="EMBL" id="CAJEWD010000008">
    <property type="protein sequence ID" value="CAD2080755.1"/>
    <property type="molecule type" value="Genomic_DNA"/>
</dbReference>
<accession>A0A6V7RRV4</accession>
<proteinExistence type="predicted"/>
<protein>
    <submittedName>
        <fullName evidence="1">Uncharacterized protein</fullName>
    </submittedName>
</protein>
<evidence type="ECO:0000313" key="2">
    <source>
        <dbReference type="Proteomes" id="UP000589351"/>
    </source>
</evidence>
<dbReference type="Proteomes" id="UP000589351">
    <property type="component" value="Unassembled WGS sequence"/>
</dbReference>
<keyword evidence="2" id="KW-1185">Reference proteome</keyword>
<name>A0A6V7RRV4_9STAP</name>